<dbReference type="GeneTree" id="ENSGT00940000178339"/>
<dbReference type="GO" id="GO:0001872">
    <property type="term" value="F:(1-&gt;3)-beta-D-glucan binding"/>
    <property type="evidence" value="ECO:0007669"/>
    <property type="project" value="InterPro"/>
</dbReference>
<dbReference type="Ensembl" id="ENSSTUT00000032720.1">
    <property type="protein sequence ID" value="ENSSTUP00000031292.1"/>
    <property type="gene ID" value="ENSSTUG00000013487.1"/>
</dbReference>
<sequence>MQDSAGRRHSYRCILELTIEVEVTVFEHKCVKMSEGVYEIPDRFEDDEPDAMKNTDIDGQSYANVRAFKPSPRDGVVASVHFQWWKRPSGVAAVCLGLLCVILSAGIKGLAVYYKFNGVIGHHDSTERDQLQASYSLLTNERDQLQASYNNMTEERNQLQTRVRFYEKPCLSGWWKFGTSCYYVSSKMNTPGAGRKECRTMGGELVVINSREEQGWDWSMSWGSSCGRWGGGAGGRNSAAVPGAAVVGPASGTTSGGTGGCAIQLNNHKNDEHTSVLYR</sequence>
<dbReference type="InParanoid" id="A0A673YA49"/>
<reference evidence="3" key="2">
    <citation type="submission" date="2025-09" db="UniProtKB">
        <authorList>
            <consortium name="Ensembl"/>
        </authorList>
    </citation>
    <scope>IDENTIFICATION</scope>
</reference>
<evidence type="ECO:0000313" key="4">
    <source>
        <dbReference type="Proteomes" id="UP000472277"/>
    </source>
</evidence>
<evidence type="ECO:0000256" key="2">
    <source>
        <dbReference type="SAM" id="Phobius"/>
    </source>
</evidence>
<feature type="coiled-coil region" evidence="1">
    <location>
        <begin position="128"/>
        <end position="162"/>
    </location>
</feature>
<evidence type="ECO:0000313" key="3">
    <source>
        <dbReference type="Ensembl" id="ENSSTUP00000031292.1"/>
    </source>
</evidence>
<dbReference type="Proteomes" id="UP000472277">
    <property type="component" value="Chromosome 11"/>
</dbReference>
<keyword evidence="2" id="KW-1133">Transmembrane helix</keyword>
<dbReference type="SUPFAM" id="SSF56436">
    <property type="entry name" value="C-type lectin-like"/>
    <property type="match status" value="1"/>
</dbReference>
<dbReference type="Gene3D" id="3.10.100.10">
    <property type="entry name" value="Mannose-Binding Protein A, subunit A"/>
    <property type="match status" value="1"/>
</dbReference>
<dbReference type="PANTHER" id="PTHR47218">
    <property type="entry name" value="C-TYPE LECTIN DOMAIN FAMILY 7 MEMBER A"/>
    <property type="match status" value="1"/>
</dbReference>
<evidence type="ECO:0000256" key="1">
    <source>
        <dbReference type="SAM" id="Coils"/>
    </source>
</evidence>
<dbReference type="Gene3D" id="1.20.5.400">
    <property type="match status" value="1"/>
</dbReference>
<protein>
    <recommendedName>
        <fullName evidence="5">C-type lectin domain-containing protein</fullName>
    </recommendedName>
</protein>
<dbReference type="GO" id="GO:0071226">
    <property type="term" value="P:cellular response to molecule of fungal origin"/>
    <property type="evidence" value="ECO:0007669"/>
    <property type="project" value="InterPro"/>
</dbReference>
<dbReference type="InterPro" id="IPR016187">
    <property type="entry name" value="CTDL_fold"/>
</dbReference>
<proteinExistence type="predicted"/>
<dbReference type="AlphaFoldDB" id="A0A673YA49"/>
<dbReference type="PANTHER" id="PTHR47218:SF2">
    <property type="entry name" value="C-TYPE LECTIN DOMAIN-CONTAINING PROTEIN"/>
    <property type="match status" value="1"/>
</dbReference>
<keyword evidence="2" id="KW-0812">Transmembrane</keyword>
<keyword evidence="4" id="KW-1185">Reference proteome</keyword>
<evidence type="ECO:0008006" key="5">
    <source>
        <dbReference type="Google" id="ProtNLM"/>
    </source>
</evidence>
<keyword evidence="1" id="KW-0175">Coiled coil</keyword>
<reference evidence="3" key="1">
    <citation type="submission" date="2025-08" db="UniProtKB">
        <authorList>
            <consortium name="Ensembl"/>
        </authorList>
    </citation>
    <scope>IDENTIFICATION</scope>
</reference>
<keyword evidence="2" id="KW-0472">Membrane</keyword>
<feature type="transmembrane region" description="Helical" evidence="2">
    <location>
        <begin position="91"/>
        <end position="114"/>
    </location>
</feature>
<dbReference type="InterPro" id="IPR042808">
    <property type="entry name" value="CLEC7A"/>
</dbReference>
<dbReference type="InterPro" id="IPR016186">
    <property type="entry name" value="C-type_lectin-like/link_sf"/>
</dbReference>
<name>A0A673YA49_SALTR</name>
<organism evidence="3 4">
    <name type="scientific">Salmo trutta</name>
    <name type="common">Brown trout</name>
    <dbReference type="NCBI Taxonomy" id="8032"/>
    <lineage>
        <taxon>Eukaryota</taxon>
        <taxon>Metazoa</taxon>
        <taxon>Chordata</taxon>
        <taxon>Craniata</taxon>
        <taxon>Vertebrata</taxon>
        <taxon>Euteleostomi</taxon>
        <taxon>Actinopterygii</taxon>
        <taxon>Neopterygii</taxon>
        <taxon>Teleostei</taxon>
        <taxon>Protacanthopterygii</taxon>
        <taxon>Salmoniformes</taxon>
        <taxon>Salmonidae</taxon>
        <taxon>Salmoninae</taxon>
        <taxon>Salmo</taxon>
    </lineage>
</organism>
<accession>A0A673YA49</accession>